<protein>
    <submittedName>
        <fullName evidence="1">Uncharacterized protein</fullName>
    </submittedName>
</protein>
<dbReference type="Proteomes" id="UP000070531">
    <property type="component" value="Unassembled WGS sequence"/>
</dbReference>
<accession>A0A134B451</accession>
<comment type="caution">
    <text evidence="1">The sequence shown here is derived from an EMBL/GenBank/DDBJ whole genome shotgun (WGS) entry which is preliminary data.</text>
</comment>
<dbReference type="STRING" id="419005.HMPREF1860_01982"/>
<gene>
    <name evidence="1" type="ORF">HMPREF1860_01982</name>
</gene>
<dbReference type="EMBL" id="LSDL01000140">
    <property type="protein sequence ID" value="KXB74708.1"/>
    <property type="molecule type" value="Genomic_DNA"/>
</dbReference>
<evidence type="ECO:0000313" key="1">
    <source>
        <dbReference type="EMBL" id="KXB74708.1"/>
    </source>
</evidence>
<dbReference type="AlphaFoldDB" id="A0A134B451"/>
<proteinExistence type="predicted"/>
<reference evidence="1 2" key="1">
    <citation type="submission" date="2016-01" db="EMBL/GenBank/DDBJ databases">
        <authorList>
            <person name="Oliw E.H."/>
        </authorList>
    </citation>
    <scope>NUCLEOTIDE SEQUENCE [LARGE SCALE GENOMIC DNA]</scope>
    <source>
        <strain evidence="1 2">DNF00307</strain>
    </source>
</reference>
<name>A0A134B451_9BACT</name>
<evidence type="ECO:0000313" key="2">
    <source>
        <dbReference type="Proteomes" id="UP000070531"/>
    </source>
</evidence>
<organism evidence="1">
    <name type="scientific">Prevotella amnii</name>
    <dbReference type="NCBI Taxonomy" id="419005"/>
    <lineage>
        <taxon>Bacteria</taxon>
        <taxon>Pseudomonadati</taxon>
        <taxon>Bacteroidota</taxon>
        <taxon>Bacteroidia</taxon>
        <taxon>Bacteroidales</taxon>
        <taxon>Prevotellaceae</taxon>
        <taxon>Prevotella</taxon>
    </lineage>
</organism>
<sequence length="113" mass="12604">MFFPFNANIQLQVPIYGFKHLNKVFPHVQSEHCGCKPKAVAGVGIVAKVLHSVAAGLVVEIDIARCTPVVIHRISEIALWHKVDRHIEAEHIQSFVGSAQYFFFDVHSSSNKV</sequence>